<dbReference type="OMA" id="KMVKNHA"/>
<dbReference type="OrthoDB" id="543156at2759"/>
<protein>
    <recommendedName>
        <fullName evidence="4">DJ-1/PfpI domain-containing protein</fullName>
    </recommendedName>
</protein>
<keyword evidence="7" id="KW-1185">Reference proteome</keyword>
<dbReference type="Proteomes" id="UP000006727">
    <property type="component" value="Chromosome 20"/>
</dbReference>
<dbReference type="GO" id="GO:0005737">
    <property type="term" value="C:cytoplasm"/>
    <property type="evidence" value="ECO:0000318"/>
    <property type="project" value="GO_Central"/>
</dbReference>
<organism evidence="5">
    <name type="scientific">Physcomitrium patens</name>
    <name type="common">Spreading-leaved earth moss</name>
    <name type="synonym">Physcomitrella patens</name>
    <dbReference type="NCBI Taxonomy" id="3218"/>
    <lineage>
        <taxon>Eukaryota</taxon>
        <taxon>Viridiplantae</taxon>
        <taxon>Streptophyta</taxon>
        <taxon>Embryophyta</taxon>
        <taxon>Bryophyta</taxon>
        <taxon>Bryophytina</taxon>
        <taxon>Bryopsida</taxon>
        <taxon>Funariidae</taxon>
        <taxon>Funariales</taxon>
        <taxon>Funariaceae</taxon>
        <taxon>Physcomitrium</taxon>
    </lineage>
</organism>
<dbReference type="CDD" id="cd03135">
    <property type="entry name" value="GATase1_DJ-1"/>
    <property type="match status" value="2"/>
</dbReference>
<evidence type="ECO:0000313" key="6">
    <source>
        <dbReference type="EnsemblPlants" id="PAC:32947259.CDS.1"/>
    </source>
</evidence>
<evidence type="ECO:0000256" key="2">
    <source>
        <dbReference type="ARBA" id="ARBA00022737"/>
    </source>
</evidence>
<dbReference type="InterPro" id="IPR002818">
    <property type="entry name" value="DJ-1/PfpI"/>
</dbReference>
<dbReference type="InterPro" id="IPR029062">
    <property type="entry name" value="Class_I_gatase-like"/>
</dbReference>
<evidence type="ECO:0000259" key="4">
    <source>
        <dbReference type="Pfam" id="PF01965"/>
    </source>
</evidence>
<dbReference type="EnsemblPlants" id="Pp3c20_17570V3.1">
    <property type="protein sequence ID" value="PAC:32947259.CDS.1"/>
    <property type="gene ID" value="Pp3c20_17570"/>
</dbReference>
<gene>
    <name evidence="6" type="primary">LOC112273660</name>
    <name evidence="5" type="ORF">PHYPA_025261</name>
</gene>
<reference evidence="6" key="3">
    <citation type="submission" date="2020-12" db="UniProtKB">
        <authorList>
            <consortium name="EnsemblPlants"/>
        </authorList>
    </citation>
    <scope>IDENTIFICATION</scope>
</reference>
<dbReference type="GO" id="GO:1903189">
    <property type="term" value="P:glyoxal metabolic process"/>
    <property type="evidence" value="ECO:0000318"/>
    <property type="project" value="GO_Central"/>
</dbReference>
<evidence type="ECO:0000313" key="7">
    <source>
        <dbReference type="Proteomes" id="UP000006727"/>
    </source>
</evidence>
<reference evidence="5 7" key="2">
    <citation type="journal article" date="2018" name="Plant J.">
        <title>The Physcomitrella patens chromosome-scale assembly reveals moss genome structure and evolution.</title>
        <authorList>
            <person name="Lang D."/>
            <person name="Ullrich K.K."/>
            <person name="Murat F."/>
            <person name="Fuchs J."/>
            <person name="Jenkins J."/>
            <person name="Haas F.B."/>
            <person name="Piednoel M."/>
            <person name="Gundlach H."/>
            <person name="Van Bel M."/>
            <person name="Meyberg R."/>
            <person name="Vives C."/>
            <person name="Morata J."/>
            <person name="Symeonidi A."/>
            <person name="Hiss M."/>
            <person name="Muchero W."/>
            <person name="Kamisugi Y."/>
            <person name="Saleh O."/>
            <person name="Blanc G."/>
            <person name="Decker E.L."/>
            <person name="van Gessel N."/>
            <person name="Grimwood J."/>
            <person name="Hayes R.D."/>
            <person name="Graham S.W."/>
            <person name="Gunter L.E."/>
            <person name="McDaniel S.F."/>
            <person name="Hoernstein S.N.W."/>
            <person name="Larsson A."/>
            <person name="Li F.W."/>
            <person name="Perroud P.F."/>
            <person name="Phillips J."/>
            <person name="Ranjan P."/>
            <person name="Rokshar D.S."/>
            <person name="Rothfels C.J."/>
            <person name="Schneider L."/>
            <person name="Shu S."/>
            <person name="Stevenson D.W."/>
            <person name="Thummler F."/>
            <person name="Tillich M."/>
            <person name="Villarreal Aguilar J.C."/>
            <person name="Widiez T."/>
            <person name="Wong G.K."/>
            <person name="Wymore A."/>
            <person name="Zhang Y."/>
            <person name="Zimmer A.D."/>
            <person name="Quatrano R.S."/>
            <person name="Mayer K.F.X."/>
            <person name="Goodstein D."/>
            <person name="Casacuberta J.M."/>
            <person name="Vandepoele K."/>
            <person name="Reski R."/>
            <person name="Cuming A.C."/>
            <person name="Tuskan G.A."/>
            <person name="Maumus F."/>
            <person name="Salse J."/>
            <person name="Schmutz J."/>
            <person name="Rensing S.A."/>
        </authorList>
    </citation>
    <scope>NUCLEOTIDE SEQUENCE [LARGE SCALE GENOMIC DNA]</scope>
    <source>
        <strain evidence="6 7">cv. Gransden 2004</strain>
    </source>
</reference>
<feature type="chain" id="PRO_5044576268" description="DJ-1/PfpI domain-containing protein" evidence="3">
    <location>
        <begin position="27"/>
        <end position="476"/>
    </location>
</feature>
<keyword evidence="2" id="KW-0677">Repeat</keyword>
<dbReference type="EMBL" id="ABEU02000020">
    <property type="protein sequence ID" value="PNR33318.1"/>
    <property type="molecule type" value="Genomic_DNA"/>
</dbReference>
<dbReference type="EnsemblPlants" id="Pp3c20_17570V3.2">
    <property type="protein sequence ID" value="PAC:32947260.CDS.1"/>
    <property type="gene ID" value="Pp3c20_17570"/>
</dbReference>
<dbReference type="InterPro" id="IPR050325">
    <property type="entry name" value="Prot/Nucl_acid_deglycase"/>
</dbReference>
<feature type="signal peptide" evidence="3">
    <location>
        <begin position="1"/>
        <end position="26"/>
    </location>
</feature>
<sequence length="476" mass="50779">MAAMAISVLPIVSGLLPCLVLRVIEGQSRRDICNLSSALCPVSESLQFERSQAWCRTKVKESSRRSRRVDARVVMAQANSAMEKSPAKKQVLVPVANGTEEMEAVIVIDVLRRAGAAVTVASVEEGKLVNASRGVNLLADCLISECEGVEYDLVVLPGGMPGAERFRDSQVLKRITVKQSQEKRMFAAICAAPVVALQSWGLLAGLNATCHPGFAVKLEDKSSVGGRVVRDGALTTSRAPGTAFEFALALIEQLYGPESVPAVADPMVLPSHDGIVSAALKFNDEDWTTSSIPRVLVPVANGSEEMEVVIIVDILRRAGAEVVVASVESETTIKASRNVQLVADTLVSEIVQTKFDLVVLPGGMPGATRLQESEELSKILNQQVESGRCYGAICAAPAVVLEANGLLNGKKATSHPAFSSILKDQSAVEGRVVIDGRLITSRGPGTAMEFTLNIVEKLFSRSKAQEVAEPMVFNYV</sequence>
<dbReference type="AlphaFoldDB" id="A0A2K1IVM9"/>
<dbReference type="SUPFAM" id="SSF52317">
    <property type="entry name" value="Class I glutamine amidotransferase-like"/>
    <property type="match status" value="2"/>
</dbReference>
<dbReference type="Pfam" id="PF01965">
    <property type="entry name" value="DJ-1_PfpI"/>
    <property type="match status" value="2"/>
</dbReference>
<dbReference type="Gramene" id="Pp3c20_17570V3.1">
    <property type="protein sequence ID" value="PAC:32947259.CDS.1"/>
    <property type="gene ID" value="Pp3c20_17570"/>
</dbReference>
<evidence type="ECO:0000256" key="3">
    <source>
        <dbReference type="SAM" id="SignalP"/>
    </source>
</evidence>
<evidence type="ECO:0000256" key="1">
    <source>
        <dbReference type="ARBA" id="ARBA00008542"/>
    </source>
</evidence>
<dbReference type="PaxDb" id="3218-PP1S44_238V6.1"/>
<dbReference type="Gramene" id="Pp3c20_17570V3.2">
    <property type="protein sequence ID" value="PAC:32947260.CDS.1"/>
    <property type="gene ID" value="Pp3c20_17570"/>
</dbReference>
<dbReference type="InterPro" id="IPR006287">
    <property type="entry name" value="DJ-1"/>
</dbReference>
<dbReference type="GeneID" id="112273660"/>
<comment type="similarity">
    <text evidence="1">Belongs to the peptidase C56 family.</text>
</comment>
<keyword evidence="3" id="KW-0732">Signal</keyword>
<dbReference type="RefSeq" id="XP_024358450.1">
    <property type="nucleotide sequence ID" value="XM_024502682.2"/>
</dbReference>
<dbReference type="PANTHER" id="PTHR48094:SF12">
    <property type="entry name" value="PARKINSON DISEASE PROTEIN 7 HOMOLOG"/>
    <property type="match status" value="1"/>
</dbReference>
<dbReference type="Gene3D" id="3.40.50.880">
    <property type="match status" value="2"/>
</dbReference>
<dbReference type="STRING" id="3218.A0A2K1IVM9"/>
<feature type="domain" description="DJ-1/PfpI" evidence="4">
    <location>
        <begin position="89"/>
        <end position="253"/>
    </location>
</feature>
<dbReference type="PANTHER" id="PTHR48094">
    <property type="entry name" value="PROTEIN/NUCLEIC ACID DEGLYCASE DJ-1-RELATED"/>
    <property type="match status" value="1"/>
</dbReference>
<dbReference type="FunFam" id="3.40.50.880:FF:000015">
    <property type="entry name" value="Protein DJ-1 homolog C"/>
    <property type="match status" value="2"/>
</dbReference>
<dbReference type="NCBIfam" id="TIGR01383">
    <property type="entry name" value="not_thiJ"/>
    <property type="match status" value="2"/>
</dbReference>
<accession>A0A2K1IVM9</accession>
<evidence type="ECO:0000313" key="5">
    <source>
        <dbReference type="EMBL" id="PNR33318.1"/>
    </source>
</evidence>
<name>A0A2K1IVM9_PHYPA</name>
<feature type="domain" description="DJ-1/PfpI" evidence="4">
    <location>
        <begin position="294"/>
        <end position="456"/>
    </location>
</feature>
<reference evidence="5 7" key="1">
    <citation type="journal article" date="2008" name="Science">
        <title>The Physcomitrella genome reveals evolutionary insights into the conquest of land by plants.</title>
        <authorList>
            <person name="Rensing S."/>
            <person name="Lang D."/>
            <person name="Zimmer A."/>
            <person name="Terry A."/>
            <person name="Salamov A."/>
            <person name="Shapiro H."/>
            <person name="Nishiyama T."/>
            <person name="Perroud P.-F."/>
            <person name="Lindquist E."/>
            <person name="Kamisugi Y."/>
            <person name="Tanahashi T."/>
            <person name="Sakakibara K."/>
            <person name="Fujita T."/>
            <person name="Oishi K."/>
            <person name="Shin-I T."/>
            <person name="Kuroki Y."/>
            <person name="Toyoda A."/>
            <person name="Suzuki Y."/>
            <person name="Hashimoto A."/>
            <person name="Yamaguchi K."/>
            <person name="Sugano A."/>
            <person name="Kohara Y."/>
            <person name="Fujiyama A."/>
            <person name="Anterola A."/>
            <person name="Aoki S."/>
            <person name="Ashton N."/>
            <person name="Barbazuk W.B."/>
            <person name="Barker E."/>
            <person name="Bennetzen J."/>
            <person name="Bezanilla M."/>
            <person name="Blankenship R."/>
            <person name="Cho S.H."/>
            <person name="Dutcher S."/>
            <person name="Estelle M."/>
            <person name="Fawcett J.A."/>
            <person name="Gundlach H."/>
            <person name="Hanada K."/>
            <person name="Heyl A."/>
            <person name="Hicks K.A."/>
            <person name="Hugh J."/>
            <person name="Lohr M."/>
            <person name="Mayer K."/>
            <person name="Melkozernov A."/>
            <person name="Murata T."/>
            <person name="Nelson D."/>
            <person name="Pils B."/>
            <person name="Prigge M."/>
            <person name="Reiss B."/>
            <person name="Renner T."/>
            <person name="Rombauts S."/>
            <person name="Rushton P."/>
            <person name="Sanderfoot A."/>
            <person name="Schween G."/>
            <person name="Shiu S.-H."/>
            <person name="Stueber K."/>
            <person name="Theodoulou F.L."/>
            <person name="Tu H."/>
            <person name="Van de Peer Y."/>
            <person name="Verrier P.J."/>
            <person name="Waters E."/>
            <person name="Wood A."/>
            <person name="Yang L."/>
            <person name="Cove D."/>
            <person name="Cuming A."/>
            <person name="Hasebe M."/>
            <person name="Lucas S."/>
            <person name="Mishler D.B."/>
            <person name="Reski R."/>
            <person name="Grigoriev I."/>
            <person name="Quatrano R.S."/>
            <person name="Boore J.L."/>
        </authorList>
    </citation>
    <scope>NUCLEOTIDE SEQUENCE [LARGE SCALE GENOMIC DNA]</scope>
    <source>
        <strain evidence="6 7">cv. Gransden 2004</strain>
    </source>
</reference>
<proteinExistence type="inferred from homology"/>